<feature type="domain" description="RecJ OB" evidence="8">
    <location>
        <begin position="453"/>
        <end position="559"/>
    </location>
</feature>
<protein>
    <recommendedName>
        <fullName evidence="2">Single-stranded-DNA-specific exonuclease RecJ</fullName>
    </recommendedName>
</protein>
<evidence type="ECO:0000256" key="4">
    <source>
        <dbReference type="ARBA" id="ARBA00022801"/>
    </source>
</evidence>
<keyword evidence="5 9" id="KW-0269">Exonuclease</keyword>
<dbReference type="AlphaFoldDB" id="A0AA86N1E5"/>
<dbReference type="InterPro" id="IPR003156">
    <property type="entry name" value="DHHA1_dom"/>
</dbReference>
<dbReference type="KEGG" id="nti:DNFV4_03309"/>
<dbReference type="InterPro" id="IPR038763">
    <property type="entry name" value="DHH_sf"/>
</dbReference>
<dbReference type="InterPro" id="IPR001667">
    <property type="entry name" value="DDH_dom"/>
</dbReference>
<evidence type="ECO:0000256" key="1">
    <source>
        <dbReference type="ARBA" id="ARBA00005915"/>
    </source>
</evidence>
<sequence>MRSRLWIFPTIDQDRQRGLSQALTISPVTASVLLARGITSQAEASRWLGAESVSLHDPFLLPDMEAVIDRLEQARMAGELVCFYGDYDVDGMSATSLYVTFFAACGLRTCLYIPHRIQEGYGLNEAAVRRLHAQGVTVLVTSDCGTTSHREIAAANELGMDVIVTDHHRTDQAMPPALGVVNPHRRDASYPFPALCSGALAYKVSQAYSMKYGGAPEVLAQQDDLVALSTVSDVVPLVDENRLFVRRGLALINKGTRPGIRALKEVAGLTRPCNTGVLAFKLVPRLNASGRLDHARLGVELLTTPSQEQARSLAERLDALNRERQQIEEGVVGELTAELAAAAELSAIVEWSRQWHLGVVGIAAARLVERYHRPAVVLTVNDQGIGKGSVRSVPGFDAYEALAACRDLLDGFGGHPGAAGLTIREERLPAFRERFQALAGGHEAVRQVPTLRLDAEVQLADVTLKLIRELDALNPFGEGNPEPLLAVRNLKVLDARVVGDNHLKLTVRQGQSFPFSSIGFRMGSLAERGIPAHQPVDLAFVPEVNRWGGLEQVQLRIRDLRPTPAS</sequence>
<feature type="domain" description="DDH" evidence="6">
    <location>
        <begin position="81"/>
        <end position="216"/>
    </location>
</feature>
<dbReference type="EMBL" id="OX365700">
    <property type="protein sequence ID" value="CAI4032879.1"/>
    <property type="molecule type" value="Genomic_DNA"/>
</dbReference>
<dbReference type="Proteomes" id="UP001179121">
    <property type="component" value="Chromosome"/>
</dbReference>
<comment type="similarity">
    <text evidence="1">Belongs to the RecJ family.</text>
</comment>
<evidence type="ECO:0000313" key="10">
    <source>
        <dbReference type="Proteomes" id="UP001179121"/>
    </source>
</evidence>
<dbReference type="GO" id="GO:0006310">
    <property type="term" value="P:DNA recombination"/>
    <property type="evidence" value="ECO:0007669"/>
    <property type="project" value="InterPro"/>
</dbReference>
<organism evidence="9 10">
    <name type="scientific">Nitrospira tepida</name>
    <dbReference type="NCBI Taxonomy" id="2973512"/>
    <lineage>
        <taxon>Bacteria</taxon>
        <taxon>Pseudomonadati</taxon>
        <taxon>Nitrospirota</taxon>
        <taxon>Nitrospiria</taxon>
        <taxon>Nitrospirales</taxon>
        <taxon>Nitrospiraceae</taxon>
        <taxon>Nitrospira</taxon>
    </lineage>
</organism>
<gene>
    <name evidence="9" type="ORF">DNFV4_03309</name>
</gene>
<evidence type="ECO:0000256" key="5">
    <source>
        <dbReference type="ARBA" id="ARBA00022839"/>
    </source>
</evidence>
<dbReference type="PANTHER" id="PTHR30255">
    <property type="entry name" value="SINGLE-STRANDED-DNA-SPECIFIC EXONUCLEASE RECJ"/>
    <property type="match status" value="1"/>
</dbReference>
<reference evidence="9" key="1">
    <citation type="submission" date="2022-10" db="EMBL/GenBank/DDBJ databases">
        <authorList>
            <person name="Koch H."/>
        </authorList>
    </citation>
    <scope>NUCLEOTIDE SEQUENCE</scope>
    <source>
        <strain evidence="9">DNF</strain>
    </source>
</reference>
<keyword evidence="10" id="KW-1185">Reference proteome</keyword>
<dbReference type="Pfam" id="PF17768">
    <property type="entry name" value="RecJ_OB"/>
    <property type="match status" value="1"/>
</dbReference>
<evidence type="ECO:0000256" key="3">
    <source>
        <dbReference type="ARBA" id="ARBA00022722"/>
    </source>
</evidence>
<dbReference type="Gene3D" id="2.40.50.460">
    <property type="match status" value="1"/>
</dbReference>
<dbReference type="NCBIfam" id="TIGR00644">
    <property type="entry name" value="recJ"/>
    <property type="match status" value="1"/>
</dbReference>
<accession>A0AA86N1E5</accession>
<dbReference type="PANTHER" id="PTHR30255:SF2">
    <property type="entry name" value="SINGLE-STRANDED-DNA-SPECIFIC EXONUCLEASE RECJ"/>
    <property type="match status" value="1"/>
</dbReference>
<evidence type="ECO:0000313" key="9">
    <source>
        <dbReference type="EMBL" id="CAI4032879.1"/>
    </source>
</evidence>
<keyword evidence="4" id="KW-0378">Hydrolase</keyword>
<evidence type="ECO:0000259" key="8">
    <source>
        <dbReference type="Pfam" id="PF17768"/>
    </source>
</evidence>
<feature type="domain" description="DHHA1" evidence="7">
    <location>
        <begin position="347"/>
        <end position="438"/>
    </location>
</feature>
<dbReference type="GO" id="GO:0008409">
    <property type="term" value="F:5'-3' exonuclease activity"/>
    <property type="evidence" value="ECO:0007669"/>
    <property type="project" value="InterPro"/>
</dbReference>
<evidence type="ECO:0000259" key="6">
    <source>
        <dbReference type="Pfam" id="PF01368"/>
    </source>
</evidence>
<dbReference type="GO" id="GO:0003676">
    <property type="term" value="F:nucleic acid binding"/>
    <property type="evidence" value="ECO:0007669"/>
    <property type="project" value="InterPro"/>
</dbReference>
<dbReference type="InterPro" id="IPR004610">
    <property type="entry name" value="RecJ"/>
</dbReference>
<dbReference type="Gene3D" id="3.90.1640.30">
    <property type="match status" value="1"/>
</dbReference>
<dbReference type="RefSeq" id="WP_289269607.1">
    <property type="nucleotide sequence ID" value="NZ_OX365700.1"/>
</dbReference>
<evidence type="ECO:0000256" key="2">
    <source>
        <dbReference type="ARBA" id="ARBA00019841"/>
    </source>
</evidence>
<dbReference type="GO" id="GO:0006281">
    <property type="term" value="P:DNA repair"/>
    <property type="evidence" value="ECO:0007669"/>
    <property type="project" value="InterPro"/>
</dbReference>
<evidence type="ECO:0000259" key="7">
    <source>
        <dbReference type="Pfam" id="PF02272"/>
    </source>
</evidence>
<dbReference type="SUPFAM" id="SSF64182">
    <property type="entry name" value="DHH phosphoesterases"/>
    <property type="match status" value="1"/>
</dbReference>
<dbReference type="Pfam" id="PF01368">
    <property type="entry name" value="DHH"/>
    <property type="match status" value="1"/>
</dbReference>
<dbReference type="InterPro" id="IPR041122">
    <property type="entry name" value="RecJ_OB"/>
</dbReference>
<keyword evidence="3" id="KW-0540">Nuclease</keyword>
<proteinExistence type="inferred from homology"/>
<dbReference type="Pfam" id="PF02272">
    <property type="entry name" value="DHHA1"/>
    <property type="match status" value="1"/>
</dbReference>
<dbReference type="InterPro" id="IPR051673">
    <property type="entry name" value="SSDNA_exonuclease_RecJ"/>
</dbReference>
<name>A0AA86N1E5_9BACT</name>